<accession>H2EFC9</accession>
<organism evidence="1">
    <name type="scientific">Moumouvirus sp. 'Monve'</name>
    <dbReference type="NCBI Taxonomy" id="1128131"/>
    <lineage>
        <taxon>Viruses</taxon>
        <taxon>Varidnaviria</taxon>
        <taxon>Bamfordvirae</taxon>
        <taxon>Nucleocytoviricota</taxon>
        <taxon>Megaviricetes</taxon>
        <taxon>Imitervirales</taxon>
        <taxon>Mimiviridae</taxon>
        <taxon>Megamimivirinae</taxon>
        <taxon>Moumouvirus</taxon>
    </lineage>
</organism>
<protein>
    <submittedName>
        <fullName evidence="1">Uncharacterized protein</fullName>
    </submittedName>
</protein>
<evidence type="ECO:0000313" key="1">
    <source>
        <dbReference type="EMBL" id="AEX63194.1"/>
    </source>
</evidence>
<name>H2EFC9_9VIRU</name>
<proteinExistence type="predicted"/>
<sequence length="61" mass="7646">MDRIKILKYLVKDFITRYEFSNRDYFTKTNLKSFEHKIVLNNTFKKNMEYVWNLIILFLTF</sequence>
<dbReference type="EMBL" id="JN885999">
    <property type="protein sequence ID" value="AEX63194.1"/>
    <property type="molecule type" value="Genomic_DNA"/>
</dbReference>
<gene>
    <name evidence="1" type="ORF">mv_R992</name>
</gene>
<reference evidence="1" key="1">
    <citation type="submission" date="2011-10" db="EMBL/GenBank/DDBJ databases">
        <title>Provirophages and transpovirons: unique mobilome of giant viruses.</title>
        <authorList>
            <person name="Desnues C."/>
            <person name="LaScola B."/>
            <person name="Yutin N."/>
            <person name="Fournous G."/>
            <person name="Koonin E."/>
            <person name="Raoult D."/>
        </authorList>
    </citation>
    <scope>NUCLEOTIDE SEQUENCE</scope>
    <source>
        <strain evidence="1">Mv13-mv</strain>
    </source>
</reference>